<gene>
    <name evidence="2" type="ORF">Adu01nite_81140</name>
</gene>
<feature type="transmembrane region" description="Helical" evidence="1">
    <location>
        <begin position="113"/>
        <end position="133"/>
    </location>
</feature>
<dbReference type="Proteomes" id="UP000637628">
    <property type="component" value="Unassembled WGS sequence"/>
</dbReference>
<reference evidence="2 3" key="1">
    <citation type="submission" date="2021-01" db="EMBL/GenBank/DDBJ databases">
        <title>Whole genome shotgun sequence of Actinoplanes durhamensis NBRC 14914.</title>
        <authorList>
            <person name="Komaki H."/>
            <person name="Tamura T."/>
        </authorList>
    </citation>
    <scope>NUCLEOTIDE SEQUENCE [LARGE SCALE GENOMIC DNA]</scope>
    <source>
        <strain evidence="2 3">NBRC 14914</strain>
    </source>
</reference>
<name>A0ABQ3ZB63_9ACTN</name>
<feature type="transmembrane region" description="Helical" evidence="1">
    <location>
        <begin position="42"/>
        <end position="61"/>
    </location>
</feature>
<evidence type="ECO:0000313" key="2">
    <source>
        <dbReference type="EMBL" id="GIE06764.1"/>
    </source>
</evidence>
<dbReference type="Pfam" id="PF06197">
    <property type="entry name" value="DUF998"/>
    <property type="match status" value="1"/>
</dbReference>
<keyword evidence="1" id="KW-0812">Transmembrane</keyword>
<keyword evidence="1" id="KW-0472">Membrane</keyword>
<evidence type="ECO:0000313" key="3">
    <source>
        <dbReference type="Proteomes" id="UP000637628"/>
    </source>
</evidence>
<keyword evidence="1" id="KW-1133">Transmembrane helix</keyword>
<dbReference type="EMBL" id="BOML01000067">
    <property type="protein sequence ID" value="GIE06764.1"/>
    <property type="molecule type" value="Genomic_DNA"/>
</dbReference>
<keyword evidence="3" id="KW-1185">Reference proteome</keyword>
<accession>A0ABQ3ZB63</accession>
<sequence length="218" mass="22446">MLLALGAAGPVLFAATFTINGAIQPGYSSGHDTISTLSLAQYGWVQIANFVLYGVLTLCFAEGLRRSAALRTSAYALLALAGLGLILIGPFRTDPVLGFPPGEPTVVTATGDVHNTGALLVFLAFPVAAVAALRRPLAGWALFSIGCSTASLIALAAFFAAVTAAHGQDGGNSPAGLYERLPVLFMGLWQAAYAMRALTGTTKAETSAKTERSALTRS</sequence>
<feature type="transmembrane region" description="Helical" evidence="1">
    <location>
        <begin position="181"/>
        <end position="199"/>
    </location>
</feature>
<proteinExistence type="predicted"/>
<feature type="transmembrane region" description="Helical" evidence="1">
    <location>
        <begin position="73"/>
        <end position="93"/>
    </location>
</feature>
<comment type="caution">
    <text evidence="2">The sequence shown here is derived from an EMBL/GenBank/DDBJ whole genome shotgun (WGS) entry which is preliminary data.</text>
</comment>
<organism evidence="2 3">
    <name type="scientific">Paractinoplanes durhamensis</name>
    <dbReference type="NCBI Taxonomy" id="113563"/>
    <lineage>
        <taxon>Bacteria</taxon>
        <taxon>Bacillati</taxon>
        <taxon>Actinomycetota</taxon>
        <taxon>Actinomycetes</taxon>
        <taxon>Micromonosporales</taxon>
        <taxon>Micromonosporaceae</taxon>
        <taxon>Paractinoplanes</taxon>
    </lineage>
</organism>
<dbReference type="RefSeq" id="WP_203734623.1">
    <property type="nucleotide sequence ID" value="NZ_BAAATX010000019.1"/>
</dbReference>
<feature type="transmembrane region" description="Helical" evidence="1">
    <location>
        <begin position="140"/>
        <end position="161"/>
    </location>
</feature>
<dbReference type="InterPro" id="IPR009339">
    <property type="entry name" value="DUF998"/>
</dbReference>
<protein>
    <recommendedName>
        <fullName evidence="4">DUF998 domain-containing protein</fullName>
    </recommendedName>
</protein>
<evidence type="ECO:0000256" key="1">
    <source>
        <dbReference type="SAM" id="Phobius"/>
    </source>
</evidence>
<evidence type="ECO:0008006" key="4">
    <source>
        <dbReference type="Google" id="ProtNLM"/>
    </source>
</evidence>